<reference evidence="10" key="1">
    <citation type="journal article" date="2017" name="Appl. Environ. Microbiol.">
        <title>Molecular characterization of an Endozoicomonas-like organism causing infection in king scallop Pecten maximus L.</title>
        <authorList>
            <person name="Cano I."/>
            <person name="van Aerle R."/>
            <person name="Ross S."/>
            <person name="Verner-Jeffreys D.W."/>
            <person name="Paley R.K."/>
            <person name="Rimmer G."/>
            <person name="Ryder D."/>
            <person name="Hooper P."/>
            <person name="Stone D."/>
            <person name="Feist S.W."/>
        </authorList>
    </citation>
    <scope>NUCLEOTIDE SEQUENCE</scope>
</reference>
<dbReference type="EMBL" id="NSIT01000003">
    <property type="protein sequence ID" value="PJE80862.1"/>
    <property type="molecule type" value="Genomic_DNA"/>
</dbReference>
<dbReference type="AlphaFoldDB" id="A0A2H9TC84"/>
<evidence type="ECO:0000256" key="3">
    <source>
        <dbReference type="ARBA" id="ARBA00022519"/>
    </source>
</evidence>
<dbReference type="GO" id="GO:0005886">
    <property type="term" value="C:plasma membrane"/>
    <property type="evidence" value="ECO:0007669"/>
    <property type="project" value="UniProtKB-SubCell"/>
</dbReference>
<evidence type="ECO:0000256" key="5">
    <source>
        <dbReference type="ARBA" id="ARBA00022989"/>
    </source>
</evidence>
<gene>
    <name evidence="10" type="ORF">CI610_00110</name>
</gene>
<protein>
    <recommendedName>
        <fullName evidence="9">DUF218 domain-containing protein</fullName>
    </recommendedName>
</protein>
<organism evidence="10">
    <name type="scientific">invertebrate metagenome</name>
    <dbReference type="NCBI Taxonomy" id="1711999"/>
    <lineage>
        <taxon>unclassified sequences</taxon>
        <taxon>metagenomes</taxon>
        <taxon>organismal metagenomes</taxon>
    </lineage>
</organism>
<comment type="function">
    <text evidence="7">Participates in the barrier function of the cell envelope.</text>
</comment>
<dbReference type="InterPro" id="IPR003848">
    <property type="entry name" value="DUF218"/>
</dbReference>
<dbReference type="CDD" id="cd06259">
    <property type="entry name" value="YdcF-like"/>
    <property type="match status" value="1"/>
</dbReference>
<evidence type="ECO:0000256" key="4">
    <source>
        <dbReference type="ARBA" id="ARBA00022692"/>
    </source>
</evidence>
<evidence type="ECO:0000256" key="7">
    <source>
        <dbReference type="ARBA" id="ARBA00037355"/>
    </source>
</evidence>
<name>A0A2H9TC84_9ZZZZ</name>
<dbReference type="InterPro" id="IPR051599">
    <property type="entry name" value="Cell_Envelope_Assoc"/>
</dbReference>
<keyword evidence="6 8" id="KW-0472">Membrane</keyword>
<comment type="subcellular location">
    <subcellularLocation>
        <location evidence="1">Cell inner membrane</location>
        <topology evidence="1">Single-pass membrane protein</topology>
    </subcellularLocation>
</comment>
<keyword evidence="3" id="KW-0997">Cell inner membrane</keyword>
<feature type="transmembrane region" description="Helical" evidence="8">
    <location>
        <begin position="12"/>
        <end position="34"/>
    </location>
</feature>
<evidence type="ECO:0000256" key="2">
    <source>
        <dbReference type="ARBA" id="ARBA00022475"/>
    </source>
</evidence>
<sequence>MGRRQTLLKITAMTSGLIMLLGIVFIIGSNLLVLEWARGNQFADIKALPPKKVGLLLGTSKYSREGGANDYYRLRLDSAVDLFRAGKIAYILVSGDNSSPFYNEPTRIRKDLIRKGIPAERIYRDYAGFRTLDSIIRAKAVFQLDSMTIISQAYHNKRALYIALQNGIQAVAFDAGDSTQIDFSNWWREILARTLAVIDVRWLRTQPRYLGPVITIGETPPT</sequence>
<keyword evidence="2" id="KW-1003">Cell membrane</keyword>
<dbReference type="PANTHER" id="PTHR30336">
    <property type="entry name" value="INNER MEMBRANE PROTEIN, PROBABLE PERMEASE"/>
    <property type="match status" value="1"/>
</dbReference>
<evidence type="ECO:0000256" key="8">
    <source>
        <dbReference type="SAM" id="Phobius"/>
    </source>
</evidence>
<dbReference type="PANTHER" id="PTHR30336:SF0">
    <property type="entry name" value="PROTEIN SANA"/>
    <property type="match status" value="1"/>
</dbReference>
<dbReference type="Pfam" id="PF02698">
    <property type="entry name" value="DUF218"/>
    <property type="match status" value="1"/>
</dbReference>
<evidence type="ECO:0000313" key="10">
    <source>
        <dbReference type="EMBL" id="PJE80862.1"/>
    </source>
</evidence>
<evidence type="ECO:0000256" key="6">
    <source>
        <dbReference type="ARBA" id="ARBA00023136"/>
    </source>
</evidence>
<comment type="caution">
    <text evidence="10">The sequence shown here is derived from an EMBL/GenBank/DDBJ whole genome shotgun (WGS) entry which is preliminary data.</text>
</comment>
<feature type="domain" description="DUF218" evidence="9">
    <location>
        <begin position="68"/>
        <end position="190"/>
    </location>
</feature>
<proteinExistence type="predicted"/>
<keyword evidence="4 8" id="KW-0812">Transmembrane</keyword>
<keyword evidence="5 8" id="KW-1133">Transmembrane helix</keyword>
<evidence type="ECO:0000256" key="1">
    <source>
        <dbReference type="ARBA" id="ARBA00004377"/>
    </source>
</evidence>
<evidence type="ECO:0000259" key="9">
    <source>
        <dbReference type="Pfam" id="PF02698"/>
    </source>
</evidence>
<accession>A0A2H9TC84</accession>